<evidence type="ECO:0000313" key="10">
    <source>
        <dbReference type="Proteomes" id="UP001318040"/>
    </source>
</evidence>
<keyword evidence="3" id="KW-0509">mRNA transport</keyword>
<dbReference type="InterPro" id="IPR019321">
    <property type="entry name" value="Nucleoporin_Nup88"/>
</dbReference>
<evidence type="ECO:0000256" key="8">
    <source>
        <dbReference type="SAM" id="Coils"/>
    </source>
</evidence>
<evidence type="ECO:0000256" key="3">
    <source>
        <dbReference type="ARBA" id="ARBA00022816"/>
    </source>
</evidence>
<dbReference type="InterPro" id="IPR037700">
    <property type="entry name" value="NUP88/NUP82"/>
</dbReference>
<dbReference type="Pfam" id="PF10168">
    <property type="entry name" value="Nup88"/>
    <property type="match status" value="1"/>
</dbReference>
<evidence type="ECO:0000256" key="7">
    <source>
        <dbReference type="ARBA" id="ARBA00023242"/>
    </source>
</evidence>
<evidence type="ECO:0000256" key="9">
    <source>
        <dbReference type="SAM" id="MobiDB-lite"/>
    </source>
</evidence>
<comment type="subcellular location">
    <subcellularLocation>
        <location evidence="1">Nucleus</location>
        <location evidence="1">Nuclear pore complex</location>
    </subcellularLocation>
</comment>
<dbReference type="AlphaFoldDB" id="A0AAJ7U5R1"/>
<dbReference type="RefSeq" id="XP_032830353.1">
    <property type="nucleotide sequence ID" value="XM_032974462.1"/>
</dbReference>
<organism evidence="10 11">
    <name type="scientific">Petromyzon marinus</name>
    <name type="common">Sea lamprey</name>
    <dbReference type="NCBI Taxonomy" id="7757"/>
    <lineage>
        <taxon>Eukaryota</taxon>
        <taxon>Metazoa</taxon>
        <taxon>Chordata</taxon>
        <taxon>Craniata</taxon>
        <taxon>Vertebrata</taxon>
        <taxon>Cyclostomata</taxon>
        <taxon>Hyperoartia</taxon>
        <taxon>Petromyzontiformes</taxon>
        <taxon>Petromyzontidae</taxon>
        <taxon>Petromyzon</taxon>
    </lineage>
</organism>
<keyword evidence="6" id="KW-0906">Nuclear pore complex</keyword>
<evidence type="ECO:0000256" key="2">
    <source>
        <dbReference type="ARBA" id="ARBA00022448"/>
    </source>
</evidence>
<dbReference type="GO" id="GO:0006406">
    <property type="term" value="P:mRNA export from nucleus"/>
    <property type="evidence" value="ECO:0007669"/>
    <property type="project" value="TreeGrafter"/>
</dbReference>
<feature type="coiled-coil region" evidence="8">
    <location>
        <begin position="671"/>
        <end position="705"/>
    </location>
</feature>
<sequence>MSLLSSQGLRDLFSRLGEGASASPEPEKAAAAAAGSAAGAGAAGTPPGRPQRGTAVAAAAAAAASRELLFSLGDHVYAWDERAAALLRAESGRRRGDEGGLETLLCLDPPSFRVQRVLPSPSATSLVALVGSRGLVVMHLPPYPQAGTKDSCTNCRVTVVAERLFTSRSSLRLLDLSWFPEEGGTEPHVVLLTSDNMMRIYAVADPHTAVKVFSLTPDLEDSPSLPQSRSSFACALGERAVAFDFGLARPKQNEVPLVPGVPTMSNARTSRIAPPEETVFPIYVLYETGETYVVHTCLSGKSRTGDRVLGPLPMHPAAEDNYGYGACSLLCLRNSPSVLVIATETGTVYHCLLLEEAQTEDGLPYTLFVFDAVELELSLNLPSSSELEEQTLADFTCPIRLSRDPLCDMRYHCTHEAGVHSIAITWLPSIQTFVGSPGEEKSEDELTTLADDHPSVVEHVLCTRPSANMHGPAVQGVCIVRDLSMGAVILCLTSNYEVVTRPLLMFTWQPSALLIDQASTSHNGDEAEGSSVRVASHSFREESLEQRIHSILQRDTRNPILRCGSQAQLSQCECLQLVTRAVQVFREENILKLDLARDAILRRVRGMKQQKEKQMEDLKQISHQAQELRKTAECLVDKSEDARERQEALVERVHRVLRGAHACLPVLSDRERHARSEIQTITDQVEELQRSIEQVLNKRNYQQKKLIVRPNMEMQAQNVMTPKQISCVHRLLEKENRLIVDLVKKINQIKVQINV</sequence>
<evidence type="ECO:0000256" key="4">
    <source>
        <dbReference type="ARBA" id="ARBA00022927"/>
    </source>
</evidence>
<keyword evidence="4" id="KW-0653">Protein transport</keyword>
<proteinExistence type="predicted"/>
<evidence type="ECO:0000256" key="5">
    <source>
        <dbReference type="ARBA" id="ARBA00023010"/>
    </source>
</evidence>
<dbReference type="KEGG" id="pmrn:116954053"/>
<evidence type="ECO:0000256" key="6">
    <source>
        <dbReference type="ARBA" id="ARBA00023132"/>
    </source>
</evidence>
<keyword evidence="2" id="KW-0813">Transport</keyword>
<feature type="compositionally biased region" description="Low complexity" evidence="9">
    <location>
        <begin position="18"/>
        <end position="46"/>
    </location>
</feature>
<feature type="region of interest" description="Disordered" evidence="9">
    <location>
        <begin position="17"/>
        <end position="54"/>
    </location>
</feature>
<feature type="coiled-coil region" evidence="8">
    <location>
        <begin position="601"/>
        <end position="645"/>
    </location>
</feature>
<protein>
    <submittedName>
        <fullName evidence="11">Nuclear pore complex protein Nup88</fullName>
    </submittedName>
</protein>
<reference evidence="11" key="1">
    <citation type="submission" date="2025-08" db="UniProtKB">
        <authorList>
            <consortium name="RefSeq"/>
        </authorList>
    </citation>
    <scope>IDENTIFICATION</scope>
    <source>
        <tissue evidence="11">Sperm</tissue>
    </source>
</reference>
<dbReference type="Proteomes" id="UP001318040">
    <property type="component" value="Chromosome 54"/>
</dbReference>
<dbReference type="CTD" id="4927"/>
<keyword evidence="8" id="KW-0175">Coiled coil</keyword>
<gene>
    <name evidence="11" type="primary">NUP88</name>
</gene>
<keyword evidence="10" id="KW-1185">Reference proteome</keyword>
<keyword evidence="5" id="KW-0811">Translocation</keyword>
<dbReference type="GO" id="GO:0005643">
    <property type="term" value="C:nuclear pore"/>
    <property type="evidence" value="ECO:0007669"/>
    <property type="project" value="UniProtKB-SubCell"/>
</dbReference>
<keyword evidence="7" id="KW-0539">Nucleus</keyword>
<evidence type="ECO:0000256" key="1">
    <source>
        <dbReference type="ARBA" id="ARBA00004567"/>
    </source>
</evidence>
<dbReference type="GO" id="GO:0017056">
    <property type="term" value="F:structural constituent of nuclear pore"/>
    <property type="evidence" value="ECO:0007669"/>
    <property type="project" value="InterPro"/>
</dbReference>
<evidence type="ECO:0000313" key="11">
    <source>
        <dbReference type="RefSeq" id="XP_032830353.1"/>
    </source>
</evidence>
<dbReference type="GO" id="GO:0000056">
    <property type="term" value="P:ribosomal small subunit export from nucleus"/>
    <property type="evidence" value="ECO:0007669"/>
    <property type="project" value="InterPro"/>
</dbReference>
<dbReference type="GO" id="GO:0000055">
    <property type="term" value="P:ribosomal large subunit export from nucleus"/>
    <property type="evidence" value="ECO:0007669"/>
    <property type="project" value="InterPro"/>
</dbReference>
<dbReference type="PANTHER" id="PTHR13257:SF0">
    <property type="entry name" value="NUCLEAR PORE COMPLEX PROTEIN NUP88"/>
    <property type="match status" value="1"/>
</dbReference>
<accession>A0AAJ7U5R1</accession>
<dbReference type="PANTHER" id="PTHR13257">
    <property type="entry name" value="NUCLEOPORIN NUP84-RELATED"/>
    <property type="match status" value="1"/>
</dbReference>
<name>A0AAJ7U5R1_PETMA</name>
<dbReference type="GO" id="GO:0006606">
    <property type="term" value="P:protein import into nucleus"/>
    <property type="evidence" value="ECO:0007669"/>
    <property type="project" value="TreeGrafter"/>
</dbReference>